<dbReference type="EMBL" id="JAWSTH010000011">
    <property type="protein sequence ID" value="MDW5593997.1"/>
    <property type="molecule type" value="Genomic_DNA"/>
</dbReference>
<proteinExistence type="predicted"/>
<accession>A0ABU4HL49</accession>
<dbReference type="RefSeq" id="WP_318596255.1">
    <property type="nucleotide sequence ID" value="NZ_JAWSTH010000011.1"/>
</dbReference>
<sequence>MSGDGMFHQGQRVWVHGPDGAAREAIFVGGGDNATFFGGPPLAYVVFPDTREGVEIELDRVTARD</sequence>
<keyword evidence="2" id="KW-1185">Reference proteome</keyword>
<dbReference type="Proteomes" id="UP001284601">
    <property type="component" value="Unassembled WGS sequence"/>
</dbReference>
<comment type="caution">
    <text evidence="1">The sequence shown here is derived from an EMBL/GenBank/DDBJ whole genome shotgun (WGS) entry which is preliminary data.</text>
</comment>
<name>A0ABU4HL49_9ACTN</name>
<organism evidence="1 2">
    <name type="scientific">Conexibacter stalactiti</name>
    <dbReference type="NCBI Taxonomy" id="1940611"/>
    <lineage>
        <taxon>Bacteria</taxon>
        <taxon>Bacillati</taxon>
        <taxon>Actinomycetota</taxon>
        <taxon>Thermoleophilia</taxon>
        <taxon>Solirubrobacterales</taxon>
        <taxon>Conexibacteraceae</taxon>
        <taxon>Conexibacter</taxon>
    </lineage>
</organism>
<evidence type="ECO:0000313" key="1">
    <source>
        <dbReference type="EMBL" id="MDW5593997.1"/>
    </source>
</evidence>
<evidence type="ECO:0000313" key="2">
    <source>
        <dbReference type="Proteomes" id="UP001284601"/>
    </source>
</evidence>
<protein>
    <submittedName>
        <fullName evidence="1">Uncharacterized protein</fullName>
    </submittedName>
</protein>
<gene>
    <name evidence="1" type="ORF">R7226_06610</name>
</gene>
<reference evidence="2" key="1">
    <citation type="submission" date="2023-07" db="EMBL/GenBank/DDBJ databases">
        <title>Conexibacter stalactiti sp. nov., isolated from stalactites in a lava cave and emended description of the genus Conexibacter.</title>
        <authorList>
            <person name="Lee S.D."/>
        </authorList>
    </citation>
    <scope>NUCLEOTIDE SEQUENCE [LARGE SCALE GENOMIC DNA]</scope>
    <source>
        <strain evidence="2">KCTC 39840</strain>
    </source>
</reference>